<protein>
    <submittedName>
        <fullName evidence="1">Uncharacterized protein</fullName>
    </submittedName>
</protein>
<dbReference type="GeneID" id="25910867"/>
<dbReference type="AlphaFoldDB" id="A0A0L0FK92"/>
<evidence type="ECO:0000313" key="2">
    <source>
        <dbReference type="Proteomes" id="UP000054560"/>
    </source>
</evidence>
<keyword evidence="2" id="KW-1185">Reference proteome</keyword>
<evidence type="ECO:0000313" key="1">
    <source>
        <dbReference type="EMBL" id="KNC77170.1"/>
    </source>
</evidence>
<reference evidence="1 2" key="1">
    <citation type="submission" date="2011-02" db="EMBL/GenBank/DDBJ databases">
        <title>The Genome Sequence of Sphaeroforma arctica JP610.</title>
        <authorList>
            <consortium name="The Broad Institute Genome Sequencing Platform"/>
            <person name="Russ C."/>
            <person name="Cuomo C."/>
            <person name="Young S.K."/>
            <person name="Zeng Q."/>
            <person name="Gargeya S."/>
            <person name="Alvarado L."/>
            <person name="Berlin A."/>
            <person name="Chapman S.B."/>
            <person name="Chen Z."/>
            <person name="Freedman E."/>
            <person name="Gellesch M."/>
            <person name="Goldberg J."/>
            <person name="Griggs A."/>
            <person name="Gujja S."/>
            <person name="Heilman E."/>
            <person name="Heiman D."/>
            <person name="Howarth C."/>
            <person name="Mehta T."/>
            <person name="Neiman D."/>
            <person name="Pearson M."/>
            <person name="Roberts A."/>
            <person name="Saif S."/>
            <person name="Shea T."/>
            <person name="Shenoy N."/>
            <person name="Sisk P."/>
            <person name="Stolte C."/>
            <person name="Sykes S."/>
            <person name="White J."/>
            <person name="Yandava C."/>
            <person name="Burger G."/>
            <person name="Gray M.W."/>
            <person name="Holland P.W.H."/>
            <person name="King N."/>
            <person name="Lang F.B.F."/>
            <person name="Roger A.J."/>
            <person name="Ruiz-Trillo I."/>
            <person name="Haas B."/>
            <person name="Nusbaum C."/>
            <person name="Birren B."/>
        </authorList>
    </citation>
    <scope>NUCLEOTIDE SEQUENCE [LARGE SCALE GENOMIC DNA]</scope>
    <source>
        <strain evidence="1 2">JP610</strain>
    </source>
</reference>
<dbReference type="RefSeq" id="XP_014151072.1">
    <property type="nucleotide sequence ID" value="XM_014295597.1"/>
</dbReference>
<accession>A0A0L0FK92</accession>
<dbReference type="EMBL" id="KQ242817">
    <property type="protein sequence ID" value="KNC77170.1"/>
    <property type="molecule type" value="Genomic_DNA"/>
</dbReference>
<name>A0A0L0FK92_9EUKA</name>
<sequence length="95" mass="10605">MTEDVYGYVDMERTMLGAGSASINVLHPGYNIMVTEQDRGKSLKQLEKARSTRIRRNSEKNLMVSNVQHKKSQSLSILEGIAIHSISNDSTIPNN</sequence>
<proteinExistence type="predicted"/>
<organism evidence="1 2">
    <name type="scientific">Sphaeroforma arctica JP610</name>
    <dbReference type="NCBI Taxonomy" id="667725"/>
    <lineage>
        <taxon>Eukaryota</taxon>
        <taxon>Ichthyosporea</taxon>
        <taxon>Ichthyophonida</taxon>
        <taxon>Sphaeroforma</taxon>
    </lineage>
</organism>
<gene>
    <name evidence="1" type="ORF">SARC_10363</name>
</gene>
<dbReference type="Proteomes" id="UP000054560">
    <property type="component" value="Unassembled WGS sequence"/>
</dbReference>